<reference evidence="1 2" key="1">
    <citation type="submission" date="2020-08" db="EMBL/GenBank/DDBJ databases">
        <title>Sequencing the genomes of 1000 actinobacteria strains.</title>
        <authorList>
            <person name="Klenk H.-P."/>
        </authorList>
    </citation>
    <scope>NUCLEOTIDE SEQUENCE [LARGE SCALE GENOMIC DNA]</scope>
    <source>
        <strain evidence="1 2">DSM 41654</strain>
    </source>
</reference>
<sequence>MSARSLVSGRLKAGCPVGPVLIHSEFLDQFGPVTRSDEDAAACKRLHTGQSEFRAARLLLDSLAAAKPEEVRL</sequence>
<keyword evidence="2" id="KW-1185">Reference proteome</keyword>
<name>A0A7W7VZX9_KITKI</name>
<comment type="caution">
    <text evidence="1">The sequence shown here is derived from an EMBL/GenBank/DDBJ whole genome shotgun (WGS) entry which is preliminary data.</text>
</comment>
<protein>
    <submittedName>
        <fullName evidence="1">Uncharacterized protein</fullName>
    </submittedName>
</protein>
<dbReference type="AlphaFoldDB" id="A0A7W7VZX9"/>
<gene>
    <name evidence="1" type="ORF">FHR34_008125</name>
</gene>
<organism evidence="1 2">
    <name type="scientific">Kitasatospora kifunensis</name>
    <name type="common">Streptomyces kifunensis</name>
    <dbReference type="NCBI Taxonomy" id="58351"/>
    <lineage>
        <taxon>Bacteria</taxon>
        <taxon>Bacillati</taxon>
        <taxon>Actinomycetota</taxon>
        <taxon>Actinomycetes</taxon>
        <taxon>Kitasatosporales</taxon>
        <taxon>Streptomycetaceae</taxon>
        <taxon>Kitasatospora</taxon>
    </lineage>
</organism>
<dbReference type="Proteomes" id="UP000540506">
    <property type="component" value="Unassembled WGS sequence"/>
</dbReference>
<dbReference type="EMBL" id="JACHJV010000004">
    <property type="protein sequence ID" value="MBB4929026.1"/>
    <property type="molecule type" value="Genomic_DNA"/>
</dbReference>
<evidence type="ECO:0000313" key="2">
    <source>
        <dbReference type="Proteomes" id="UP000540506"/>
    </source>
</evidence>
<dbReference type="RefSeq" id="WP_184946945.1">
    <property type="nucleotide sequence ID" value="NZ_JACHJV010000004.1"/>
</dbReference>
<accession>A0A7W7VZX9</accession>
<proteinExistence type="predicted"/>
<evidence type="ECO:0000313" key="1">
    <source>
        <dbReference type="EMBL" id="MBB4929026.1"/>
    </source>
</evidence>